<keyword evidence="1" id="KW-1133">Transmembrane helix</keyword>
<dbReference type="AlphaFoldDB" id="X1NM91"/>
<feature type="transmembrane region" description="Helical" evidence="1">
    <location>
        <begin position="7"/>
        <end position="25"/>
    </location>
</feature>
<feature type="non-terminal residue" evidence="2">
    <location>
        <position position="49"/>
    </location>
</feature>
<reference evidence="2" key="1">
    <citation type="journal article" date="2014" name="Front. Microbiol.">
        <title>High frequency of phylogenetically diverse reductive dehalogenase-homologous genes in deep subseafloor sedimentary metagenomes.</title>
        <authorList>
            <person name="Kawai M."/>
            <person name="Futagami T."/>
            <person name="Toyoda A."/>
            <person name="Takaki Y."/>
            <person name="Nishi S."/>
            <person name="Hori S."/>
            <person name="Arai W."/>
            <person name="Tsubouchi T."/>
            <person name="Morono Y."/>
            <person name="Uchiyama I."/>
            <person name="Ito T."/>
            <person name="Fujiyama A."/>
            <person name="Inagaki F."/>
            <person name="Takami H."/>
        </authorList>
    </citation>
    <scope>NUCLEOTIDE SEQUENCE</scope>
    <source>
        <strain evidence="2">Expedition CK06-06</strain>
    </source>
</reference>
<evidence type="ECO:0000313" key="2">
    <source>
        <dbReference type="EMBL" id="GAI19799.1"/>
    </source>
</evidence>
<protein>
    <submittedName>
        <fullName evidence="2">Uncharacterized protein</fullName>
    </submittedName>
</protein>
<gene>
    <name evidence="2" type="ORF">S06H3_29222</name>
</gene>
<accession>X1NM91</accession>
<name>X1NM91_9ZZZZ</name>
<comment type="caution">
    <text evidence="2">The sequence shown here is derived from an EMBL/GenBank/DDBJ whole genome shotgun (WGS) entry which is preliminary data.</text>
</comment>
<sequence length="49" mass="5544">MDRVRAIFKKPFLLGLLGLILALLATLPFYAPPYTPILLIVILMYIIIT</sequence>
<evidence type="ECO:0000256" key="1">
    <source>
        <dbReference type="SAM" id="Phobius"/>
    </source>
</evidence>
<proteinExistence type="predicted"/>
<keyword evidence="1" id="KW-0472">Membrane</keyword>
<organism evidence="2">
    <name type="scientific">marine sediment metagenome</name>
    <dbReference type="NCBI Taxonomy" id="412755"/>
    <lineage>
        <taxon>unclassified sequences</taxon>
        <taxon>metagenomes</taxon>
        <taxon>ecological metagenomes</taxon>
    </lineage>
</organism>
<dbReference type="EMBL" id="BARV01017109">
    <property type="protein sequence ID" value="GAI19799.1"/>
    <property type="molecule type" value="Genomic_DNA"/>
</dbReference>
<keyword evidence="1" id="KW-0812">Transmembrane</keyword>